<dbReference type="InterPro" id="IPR004467">
    <property type="entry name" value="Or_phspho_trans_dom"/>
</dbReference>
<dbReference type="InterPro" id="IPR000836">
    <property type="entry name" value="PRTase_dom"/>
</dbReference>
<dbReference type="EC" id="2.4.2.10" evidence="5"/>
<evidence type="ECO:0000256" key="3">
    <source>
        <dbReference type="ARBA" id="ARBA00006340"/>
    </source>
</evidence>
<dbReference type="GO" id="GO:0044205">
    <property type="term" value="P:'de novo' UMP biosynthetic process"/>
    <property type="evidence" value="ECO:0007669"/>
    <property type="project" value="UniProtKB-UniPathway"/>
</dbReference>
<dbReference type="Gene3D" id="3.40.50.2020">
    <property type="match status" value="1"/>
</dbReference>
<protein>
    <recommendedName>
        <fullName evidence="5">orotate phosphoribosyltransferase</fullName>
        <ecNumber evidence="5">2.4.2.10</ecNumber>
    </recommendedName>
</protein>
<organism evidence="10 11">
    <name type="scientific">Agrocybe pediades</name>
    <dbReference type="NCBI Taxonomy" id="84607"/>
    <lineage>
        <taxon>Eukaryota</taxon>
        <taxon>Fungi</taxon>
        <taxon>Dikarya</taxon>
        <taxon>Basidiomycota</taxon>
        <taxon>Agaricomycotina</taxon>
        <taxon>Agaricomycetes</taxon>
        <taxon>Agaricomycetidae</taxon>
        <taxon>Agaricales</taxon>
        <taxon>Agaricineae</taxon>
        <taxon>Strophariaceae</taxon>
        <taxon>Agrocybe</taxon>
    </lineage>
</organism>
<feature type="domain" description="Phosphoribosyltransferase" evidence="9">
    <location>
        <begin position="74"/>
        <end position="168"/>
    </location>
</feature>
<keyword evidence="7" id="KW-0808">Transferase</keyword>
<dbReference type="UniPathway" id="UPA00070">
    <property type="reaction ID" value="UER00119"/>
</dbReference>
<keyword evidence="6" id="KW-0328">Glycosyltransferase</keyword>
<evidence type="ECO:0000256" key="7">
    <source>
        <dbReference type="ARBA" id="ARBA00022679"/>
    </source>
</evidence>
<dbReference type="InterPro" id="IPR029057">
    <property type="entry name" value="PRTase-like"/>
</dbReference>
<keyword evidence="11" id="KW-1185">Reference proteome</keyword>
<dbReference type="Proteomes" id="UP000521872">
    <property type="component" value="Unassembled WGS sequence"/>
</dbReference>
<dbReference type="GO" id="GO:0004588">
    <property type="term" value="F:orotate phosphoribosyltransferase activity"/>
    <property type="evidence" value="ECO:0007669"/>
    <property type="project" value="UniProtKB-EC"/>
</dbReference>
<evidence type="ECO:0000256" key="1">
    <source>
        <dbReference type="ARBA" id="ARBA00003769"/>
    </source>
</evidence>
<dbReference type="InterPro" id="IPR023031">
    <property type="entry name" value="OPRT"/>
</dbReference>
<evidence type="ECO:0000256" key="2">
    <source>
        <dbReference type="ARBA" id="ARBA00004889"/>
    </source>
</evidence>
<dbReference type="AlphaFoldDB" id="A0A8H4QUF5"/>
<accession>A0A8H4QUF5</accession>
<name>A0A8H4QUF5_9AGAR</name>
<dbReference type="PANTHER" id="PTHR46683">
    <property type="entry name" value="OROTATE PHOSPHORIBOSYLTRANSFERASE 1-RELATED"/>
    <property type="match status" value="1"/>
</dbReference>
<dbReference type="GO" id="GO:0005737">
    <property type="term" value="C:cytoplasm"/>
    <property type="evidence" value="ECO:0007669"/>
    <property type="project" value="TreeGrafter"/>
</dbReference>
<reference evidence="10 11" key="1">
    <citation type="submission" date="2019-12" db="EMBL/GenBank/DDBJ databases">
        <authorList>
            <person name="Floudas D."/>
            <person name="Bentzer J."/>
            <person name="Ahren D."/>
            <person name="Johansson T."/>
            <person name="Persson P."/>
            <person name="Tunlid A."/>
        </authorList>
    </citation>
    <scope>NUCLEOTIDE SEQUENCE [LARGE SCALE GENOMIC DNA]</scope>
    <source>
        <strain evidence="10 11">CBS 102.39</strain>
    </source>
</reference>
<evidence type="ECO:0000259" key="9">
    <source>
        <dbReference type="Pfam" id="PF00156"/>
    </source>
</evidence>
<dbReference type="PANTHER" id="PTHR46683:SF1">
    <property type="entry name" value="OROTATE PHOSPHORIBOSYLTRANSFERASE 1-RELATED"/>
    <property type="match status" value="1"/>
</dbReference>
<gene>
    <name evidence="10" type="ORF">D9613_008732</name>
</gene>
<comment type="pathway">
    <text evidence="2">Pyrimidine metabolism; UMP biosynthesis via de novo pathway; UMP from orotate: step 1/2.</text>
</comment>
<dbReference type="NCBIfam" id="TIGR00336">
    <property type="entry name" value="pyrE"/>
    <property type="match status" value="1"/>
</dbReference>
<dbReference type="GO" id="GO:0006207">
    <property type="term" value="P:'de novo' pyrimidine nucleobase biosynthetic process"/>
    <property type="evidence" value="ECO:0007669"/>
    <property type="project" value="TreeGrafter"/>
</dbReference>
<dbReference type="SUPFAM" id="SSF53271">
    <property type="entry name" value="PRTase-like"/>
    <property type="match status" value="1"/>
</dbReference>
<keyword evidence="8" id="KW-0665">Pyrimidine biosynthesis</keyword>
<evidence type="ECO:0000313" key="11">
    <source>
        <dbReference type="Proteomes" id="UP000521872"/>
    </source>
</evidence>
<comment type="caution">
    <text evidence="10">The sequence shown here is derived from an EMBL/GenBank/DDBJ whole genome shotgun (WGS) entry which is preliminary data.</text>
</comment>
<evidence type="ECO:0000256" key="8">
    <source>
        <dbReference type="ARBA" id="ARBA00022975"/>
    </source>
</evidence>
<proteinExistence type="inferred from homology"/>
<sequence>MAASALETYKTDLIRHAMDVDALKFGSFTLKSGRISPYFFNAGLLCTGPILSTVANAYATTVANALANGSIPEFDVLFGPAYKGIPFASTTAVVLYTQHNISVGFAYDRKEAKDHGEGGKMVGVSVKYKRVVILDDVMTSGKAVRGAIETVTENGGEVVGVVQALDREEVGQDGTSSTVQEIERIVGKGRVHSILKMRDLMVWLEQSGLSDDLERMRDYREKYGLKC</sequence>
<comment type="similarity">
    <text evidence="3">Belongs to the purine/pyrimidine phosphoribosyltransferase family. PyrE subfamily.</text>
</comment>
<dbReference type="CDD" id="cd06223">
    <property type="entry name" value="PRTases_typeI"/>
    <property type="match status" value="1"/>
</dbReference>
<evidence type="ECO:0000256" key="6">
    <source>
        <dbReference type="ARBA" id="ARBA00022676"/>
    </source>
</evidence>
<dbReference type="HAMAP" id="MF_01208">
    <property type="entry name" value="PyrE"/>
    <property type="match status" value="1"/>
</dbReference>
<dbReference type="GO" id="GO:0046132">
    <property type="term" value="P:pyrimidine ribonucleoside biosynthetic process"/>
    <property type="evidence" value="ECO:0007669"/>
    <property type="project" value="TreeGrafter"/>
</dbReference>
<comment type="function">
    <text evidence="1">Catalyzes the transfer of a ribosyl phosphate group from 5-phosphoribose 1-diphosphate to orotate, leading to the formation of orotidine monophosphate (OMP).</text>
</comment>
<dbReference type="Pfam" id="PF00156">
    <property type="entry name" value="Pribosyltran"/>
    <property type="match status" value="1"/>
</dbReference>
<evidence type="ECO:0000313" key="10">
    <source>
        <dbReference type="EMBL" id="KAF4616567.1"/>
    </source>
</evidence>
<evidence type="ECO:0000256" key="5">
    <source>
        <dbReference type="ARBA" id="ARBA00011971"/>
    </source>
</evidence>
<comment type="subunit">
    <text evidence="4">Homodimer.</text>
</comment>
<dbReference type="EMBL" id="JAACJL010000031">
    <property type="protein sequence ID" value="KAF4616567.1"/>
    <property type="molecule type" value="Genomic_DNA"/>
</dbReference>
<evidence type="ECO:0000256" key="4">
    <source>
        <dbReference type="ARBA" id="ARBA00011738"/>
    </source>
</evidence>